<comment type="caution">
    <text evidence="2">The sequence shown here is derived from an EMBL/GenBank/DDBJ whole genome shotgun (WGS) entry which is preliminary data.</text>
</comment>
<gene>
    <name evidence="2" type="ORF">CesoFtcFv8_010577</name>
</gene>
<evidence type="ECO:0000313" key="3">
    <source>
        <dbReference type="Proteomes" id="UP001335648"/>
    </source>
</evidence>
<evidence type="ECO:0000313" key="2">
    <source>
        <dbReference type="EMBL" id="KAK5897521.1"/>
    </source>
</evidence>
<protein>
    <submittedName>
        <fullName evidence="2">Uncharacterized protein</fullName>
    </submittedName>
</protein>
<dbReference type="Proteomes" id="UP001335648">
    <property type="component" value="Unassembled WGS sequence"/>
</dbReference>
<dbReference type="Pfam" id="PF18758">
    <property type="entry name" value="KDZ"/>
    <property type="match status" value="1"/>
</dbReference>
<proteinExistence type="predicted"/>
<feature type="region of interest" description="Disordered" evidence="1">
    <location>
        <begin position="50"/>
        <end position="69"/>
    </location>
</feature>
<dbReference type="PANTHER" id="PTHR33104">
    <property type="entry name" value="SI:DKEY-29D5.2"/>
    <property type="match status" value="1"/>
</dbReference>
<dbReference type="AlphaFoldDB" id="A0AAN8C564"/>
<dbReference type="InterPro" id="IPR040521">
    <property type="entry name" value="KDZ"/>
</dbReference>
<name>A0AAN8C564_9TELE</name>
<dbReference type="PANTHER" id="PTHR33104:SF2">
    <property type="entry name" value="CXC3 LIKE CYSTEINE CLUSTER DOMAIN-CONTAINING PROTEIN"/>
    <property type="match status" value="1"/>
</dbReference>
<reference evidence="2 3" key="1">
    <citation type="journal article" date="2023" name="Mol. Biol. Evol.">
        <title>Genomics of Secondarily Temperate Adaptation in the Only Non-Antarctic Icefish.</title>
        <authorList>
            <person name="Rivera-Colon A.G."/>
            <person name="Rayamajhi N."/>
            <person name="Minhas B.F."/>
            <person name="Madrigal G."/>
            <person name="Bilyk K.T."/>
            <person name="Yoon V."/>
            <person name="Hune M."/>
            <person name="Gregory S."/>
            <person name="Cheng C.H.C."/>
            <person name="Catchen J.M."/>
        </authorList>
    </citation>
    <scope>NUCLEOTIDE SEQUENCE [LARGE SCALE GENOMIC DNA]</scope>
    <source>
        <strain evidence="2">JC2023a</strain>
    </source>
</reference>
<dbReference type="EMBL" id="JAULUE010002053">
    <property type="protein sequence ID" value="KAK5897521.1"/>
    <property type="molecule type" value="Genomic_DNA"/>
</dbReference>
<sequence length="232" mass="26705">MVAVSLDGNRKMYRFNRQGAVECLYFEGTFIAKDTDVEGFVQRIRDKVKPAPGHPSCGKSNFKAGREATRKSEARLDEEGMMTSVCRHCILFSGLNMFRGEIFAYPLYLQQDLGKEHKIEFVCTDVMCKYYPYIQRVVESFPELQYVLQMRPFLSVMHAKGHSTKCEVEWSGRNQEGAGLTVGEEVEAVNSYLSRVATTTKYMSKARRTDMITIHARGWNLRKKQNLHRYLS</sequence>
<keyword evidence="3" id="KW-1185">Reference proteome</keyword>
<accession>A0AAN8C564</accession>
<evidence type="ECO:0000256" key="1">
    <source>
        <dbReference type="SAM" id="MobiDB-lite"/>
    </source>
</evidence>
<organism evidence="2 3">
    <name type="scientific">Champsocephalus esox</name>
    <name type="common">pike icefish</name>
    <dbReference type="NCBI Taxonomy" id="159716"/>
    <lineage>
        <taxon>Eukaryota</taxon>
        <taxon>Metazoa</taxon>
        <taxon>Chordata</taxon>
        <taxon>Craniata</taxon>
        <taxon>Vertebrata</taxon>
        <taxon>Euteleostomi</taxon>
        <taxon>Actinopterygii</taxon>
        <taxon>Neopterygii</taxon>
        <taxon>Teleostei</taxon>
        <taxon>Neoteleostei</taxon>
        <taxon>Acanthomorphata</taxon>
        <taxon>Eupercaria</taxon>
        <taxon>Perciformes</taxon>
        <taxon>Notothenioidei</taxon>
        <taxon>Channichthyidae</taxon>
        <taxon>Champsocephalus</taxon>
    </lineage>
</organism>